<gene>
    <name evidence="3" type="ORF">SAMN02745673_03639</name>
</gene>
<dbReference type="InterPro" id="IPR017146">
    <property type="entry name" value="Lanti_2_LanM"/>
</dbReference>
<name>A0A1T4SLI3_9ACTN</name>
<dbReference type="NCBIfam" id="TIGR03897">
    <property type="entry name" value="lanti_2_LanM"/>
    <property type="match status" value="1"/>
</dbReference>
<feature type="binding site" evidence="1">
    <location>
        <position position="983"/>
    </location>
    <ligand>
        <name>Zn(2+)</name>
        <dbReference type="ChEBI" id="CHEBI:29105"/>
    </ligand>
</feature>
<dbReference type="InterPro" id="IPR025410">
    <property type="entry name" value="Lant_dehyd"/>
</dbReference>
<feature type="binding site" evidence="1">
    <location>
        <position position="934"/>
    </location>
    <ligand>
        <name>Zn(2+)</name>
        <dbReference type="ChEBI" id="CHEBI:29105"/>
    </ligand>
</feature>
<sequence>MGNAHPVDIAARACNLAERMRVVESLGGPPPTAPTDLGPLDTWRIGRIAGRLALKAAREVHHVPTPPRYDKDELVRVLTDYRRHELALDSSEDSAAKLRELLGDIHGEWLPTYRSALEGFDAGEDPDAGWRDFDTYYGRLAKACEPFLLELGRRLRGPRRPDTAPAAPGVVEGFQRHLLDRFELALAWAVEADAKVHCAQAGIDPDRASRDDYLGYLDSTFGDASSYHAFYLRFPVLGRWLAHVTRLLADYGRDLTAHLAADGPLLSRAFFDRPVTGVRAVRLGRSDPHAGARSVAFVDVELADGGTGTVVYKPRCIAAESAMQELLSRITEDGALDFATRHVLPRDGYGYEALIPSGRNRVRTSEQVKRIYRQLGGYLGVFHALGGGDLHFENVIVADGNAYICDCETVLGVRPKGQGNKSGTLLDSVFSTGLLEWPDSQARGGPATMRISGYTGGTSYEMPVAVPRIGDERLSFRAGVVHRTGVEVHPDAANRVFLGEQLVQPDEHADAIADGFARVYEWFRRPDAARHVTEVFTGVSVRFINRSTQVYAQALMSARHPKALSDPLEVDLLNSVVRTFPRAWDDGGILVEHELGSLWRLDVPLFSVQATRRDLVHDHRGEIPGYLELSPLEHVTERIGRLSDTDRGRQHHYITASLSTGEITSPSFVAACLDKAAQVGDRLCAALREPTASAPWTSYDVSDGRTVKVDVEGDLYHGAAGIALFLAHLDSLVPRPEFRRAAERALAHAVTACDTDRIGAFQGMGGLIYLLTHLSRLWDDPALLERAVRLGRELPDRIDADRHLDLFGGAAGLIPILLGLAAATDGNGLDTARQCADHLLRTAEADGEALTWPPFPPESNPVPLTGFAHGSAGIGWSLITLGAFLDRGDYVEAGRRAFAYEARHFDSTEHDWYDLRTLGGGVARGGRHYANAWCNGAAGIGLSRITGWAALGRDDEGLLLEARQALAATMRNFPRLRNDTLCHGRSGNAELFLRFAELKDEPAFRMEANVQAQAQWRHLESGEGDSTRFFPGLMLGIAGTGMHMLRLAAPDRVPSVLLLDPPVSTTEKG</sequence>
<dbReference type="InterPro" id="IPR012341">
    <property type="entry name" value="6hp_glycosidase-like_sf"/>
</dbReference>
<dbReference type="PRINTS" id="PR01955">
    <property type="entry name" value="LANCFRANKIA"/>
</dbReference>
<dbReference type="GO" id="GO:0031179">
    <property type="term" value="P:peptide modification"/>
    <property type="evidence" value="ECO:0007669"/>
    <property type="project" value="InterPro"/>
</dbReference>
<dbReference type="GO" id="GO:0005975">
    <property type="term" value="P:carbohydrate metabolic process"/>
    <property type="evidence" value="ECO:0007669"/>
    <property type="project" value="InterPro"/>
</dbReference>
<dbReference type="EMBL" id="FUWS01000010">
    <property type="protein sequence ID" value="SKA29013.1"/>
    <property type="molecule type" value="Genomic_DNA"/>
</dbReference>
<dbReference type="RefSeq" id="WP_078762900.1">
    <property type="nucleotide sequence ID" value="NZ_FUWS01000010.1"/>
</dbReference>
<evidence type="ECO:0000313" key="3">
    <source>
        <dbReference type="EMBL" id="SKA29013.1"/>
    </source>
</evidence>
<dbReference type="PRINTS" id="PR01950">
    <property type="entry name" value="LANCSUPER"/>
</dbReference>
<dbReference type="GO" id="GO:0046872">
    <property type="term" value="F:metal ion binding"/>
    <property type="evidence" value="ECO:0007669"/>
    <property type="project" value="UniProtKB-KW"/>
</dbReference>
<dbReference type="CDD" id="cd04792">
    <property type="entry name" value="LanM-like"/>
    <property type="match status" value="1"/>
</dbReference>
<dbReference type="InterPro" id="IPR007822">
    <property type="entry name" value="LANC-like"/>
</dbReference>
<keyword evidence="4" id="KW-1185">Reference proteome</keyword>
<reference evidence="3 4" key="1">
    <citation type="submission" date="2017-02" db="EMBL/GenBank/DDBJ databases">
        <authorList>
            <person name="Peterson S.W."/>
        </authorList>
    </citation>
    <scope>NUCLEOTIDE SEQUENCE [LARGE SCALE GENOMIC DNA]</scope>
    <source>
        <strain evidence="3 4">DSM 45154</strain>
    </source>
</reference>
<keyword evidence="1" id="KW-0479">Metal-binding</keyword>
<dbReference type="STRING" id="1122192.SAMN02745673_03639"/>
<keyword evidence="1" id="KW-0862">Zinc</keyword>
<protein>
    <submittedName>
        <fullName evidence="3">Type 2 lantibiotic biosynthesis protein LanM</fullName>
    </submittedName>
</protein>
<feature type="domain" description="Lantibiotic biosynthesis protein dehydration" evidence="2">
    <location>
        <begin position="234"/>
        <end position="608"/>
    </location>
</feature>
<evidence type="ECO:0000313" key="4">
    <source>
        <dbReference type="Proteomes" id="UP000190637"/>
    </source>
</evidence>
<proteinExistence type="predicted"/>
<evidence type="ECO:0000259" key="2">
    <source>
        <dbReference type="Pfam" id="PF13575"/>
    </source>
</evidence>
<dbReference type="Proteomes" id="UP000190637">
    <property type="component" value="Unassembled WGS sequence"/>
</dbReference>
<dbReference type="Pfam" id="PF05147">
    <property type="entry name" value="LANC_like"/>
    <property type="match status" value="1"/>
</dbReference>
<evidence type="ECO:0000256" key="1">
    <source>
        <dbReference type="PIRSR" id="PIRSR607822-1"/>
    </source>
</evidence>
<dbReference type="Pfam" id="PF13575">
    <property type="entry name" value="DUF4135"/>
    <property type="match status" value="1"/>
</dbReference>
<dbReference type="OrthoDB" id="9148343at2"/>
<dbReference type="SMR" id="A0A1T4SLI3"/>
<dbReference type="SUPFAM" id="SSF158745">
    <property type="entry name" value="LanC-like"/>
    <property type="match status" value="1"/>
</dbReference>
<dbReference type="SMART" id="SM01260">
    <property type="entry name" value="LANC_like"/>
    <property type="match status" value="1"/>
</dbReference>
<organism evidence="3 4">
    <name type="scientific">Marinactinospora thermotolerans DSM 45154</name>
    <dbReference type="NCBI Taxonomy" id="1122192"/>
    <lineage>
        <taxon>Bacteria</taxon>
        <taxon>Bacillati</taxon>
        <taxon>Actinomycetota</taxon>
        <taxon>Actinomycetes</taxon>
        <taxon>Streptosporangiales</taxon>
        <taxon>Nocardiopsidaceae</taxon>
        <taxon>Marinactinospora</taxon>
    </lineage>
</organism>
<dbReference type="Gene3D" id="1.50.10.10">
    <property type="match status" value="1"/>
</dbReference>
<feature type="binding site" evidence="1">
    <location>
        <position position="982"/>
    </location>
    <ligand>
        <name>Zn(2+)</name>
        <dbReference type="ChEBI" id="CHEBI:29105"/>
    </ligand>
</feature>
<accession>A0A1T4SLI3</accession>
<dbReference type="PIRSF" id="PIRSF037228">
    <property type="entry name" value="Lant_mod_RumM"/>
    <property type="match status" value="1"/>
</dbReference>
<dbReference type="AlphaFoldDB" id="A0A1T4SLI3"/>